<dbReference type="InterPro" id="IPR023875">
    <property type="entry name" value="DNA_repair_put"/>
</dbReference>
<organism evidence="2 3">
    <name type="scientific">Arthrospiribacter ruber</name>
    <dbReference type="NCBI Taxonomy" id="2487934"/>
    <lineage>
        <taxon>Bacteria</taxon>
        <taxon>Pseudomonadati</taxon>
        <taxon>Bacteroidota</taxon>
        <taxon>Cytophagia</taxon>
        <taxon>Cytophagales</taxon>
        <taxon>Cyclobacteriaceae</taxon>
        <taxon>Arthrospiribacter</taxon>
    </lineage>
</organism>
<dbReference type="NCBIfam" id="TIGR03915">
    <property type="entry name" value="SAM_7_link_chp"/>
    <property type="match status" value="1"/>
</dbReference>
<reference evidence="2 3" key="1">
    <citation type="journal article" date="2020" name="Syst. Appl. Microbiol.">
        <title>Arthrospiribacter ruber gen. nov., sp. nov., a novel bacterium isolated from Arthrospira cultures.</title>
        <authorList>
            <person name="Waleron M."/>
            <person name="Misztak A."/>
            <person name="Waleron M.M."/>
            <person name="Furmaniak M."/>
            <person name="Mrozik A."/>
            <person name="Waleron K."/>
        </authorList>
    </citation>
    <scope>NUCLEOTIDE SEQUENCE [LARGE SCALE GENOMIC DNA]</scope>
    <source>
        <strain evidence="2 3">DPMB0001</strain>
    </source>
</reference>
<feature type="domain" description="DUF4130" evidence="1">
    <location>
        <begin position="85"/>
        <end position="251"/>
    </location>
</feature>
<protein>
    <submittedName>
        <fullName evidence="2">DNA metabolism protein</fullName>
    </submittedName>
</protein>
<dbReference type="EMBL" id="RPHB01000006">
    <property type="protein sequence ID" value="MBW3468978.1"/>
    <property type="molecule type" value="Genomic_DNA"/>
</dbReference>
<dbReference type="RefSeq" id="WP_219291161.1">
    <property type="nucleotide sequence ID" value="NZ_RPHB01000006.1"/>
</dbReference>
<dbReference type="InterPro" id="IPR025404">
    <property type="entry name" value="DUF4130"/>
</dbReference>
<evidence type="ECO:0000259" key="1">
    <source>
        <dbReference type="Pfam" id="PF13566"/>
    </source>
</evidence>
<dbReference type="AlphaFoldDB" id="A0A951J1A4"/>
<evidence type="ECO:0000313" key="3">
    <source>
        <dbReference type="Proteomes" id="UP000727490"/>
    </source>
</evidence>
<gene>
    <name evidence="2" type="ORF">EGN73_14335</name>
</gene>
<evidence type="ECO:0000313" key="2">
    <source>
        <dbReference type="EMBL" id="MBW3468978.1"/>
    </source>
</evidence>
<dbReference type="Proteomes" id="UP000727490">
    <property type="component" value="Unassembled WGS sequence"/>
</dbReference>
<keyword evidence="3" id="KW-1185">Reference proteome</keyword>
<comment type="caution">
    <text evidence="2">The sequence shown here is derived from an EMBL/GenBank/DDBJ whole genome shotgun (WGS) entry which is preliminary data.</text>
</comment>
<proteinExistence type="predicted"/>
<dbReference type="Pfam" id="PF13566">
    <property type="entry name" value="DUF4130"/>
    <property type="match status" value="1"/>
</dbReference>
<name>A0A951J1A4_9BACT</name>
<sequence length="255" mass="29795">MNQVVFENTFDGLLTSVFEIYAQKLVDVDLIPEGNDCELFFRKKVRVATDLEKSRRVQDQIIKYLGKNGLKSLWKATLTETPTIGQTIFEVIRYMLQRKTNVLADFGNPSVLTLHEALKKLSRERHRMTAFVRFQRASDGTYCAIISPDFDVLPIIADHFKSRYADQKWMIFDTKRKYGIYYDLKEVYPVELNQPSADLTPSGSCITLDESEEGFQNLWKSYFKATNIASRRNIKLHLQHVPKRYWKYLTEKAKD</sequence>
<accession>A0A951J1A4</accession>